<dbReference type="RefSeq" id="WP_194453315.1">
    <property type="nucleotide sequence ID" value="NZ_CP063849.1"/>
</dbReference>
<reference evidence="1 2" key="1">
    <citation type="submission" date="2020-10" db="EMBL/GenBank/DDBJ databases">
        <title>Complete genome sequence of Paludibaculum fermentans P105T, a facultatively anaerobic acidobacterium capable of dissimilatory Fe(III) reduction.</title>
        <authorList>
            <person name="Dedysh S.N."/>
            <person name="Beletsky A.V."/>
            <person name="Kulichevskaya I.S."/>
            <person name="Mardanov A.V."/>
            <person name="Ravin N.V."/>
        </authorList>
    </citation>
    <scope>NUCLEOTIDE SEQUENCE [LARGE SCALE GENOMIC DNA]</scope>
    <source>
        <strain evidence="1 2">P105</strain>
    </source>
</reference>
<organism evidence="1 2">
    <name type="scientific">Paludibaculum fermentans</name>
    <dbReference type="NCBI Taxonomy" id="1473598"/>
    <lineage>
        <taxon>Bacteria</taxon>
        <taxon>Pseudomonadati</taxon>
        <taxon>Acidobacteriota</taxon>
        <taxon>Terriglobia</taxon>
        <taxon>Bryobacterales</taxon>
        <taxon>Bryobacteraceae</taxon>
        <taxon>Paludibaculum</taxon>
    </lineage>
</organism>
<proteinExistence type="predicted"/>
<keyword evidence="2" id="KW-1185">Reference proteome</keyword>
<dbReference type="EMBL" id="CP063849">
    <property type="protein sequence ID" value="QOY91661.1"/>
    <property type="molecule type" value="Genomic_DNA"/>
</dbReference>
<name>A0A7S7NXQ0_PALFE</name>
<dbReference type="Proteomes" id="UP000593892">
    <property type="component" value="Chromosome"/>
</dbReference>
<protein>
    <submittedName>
        <fullName evidence="1">Uncharacterized protein</fullName>
    </submittedName>
</protein>
<evidence type="ECO:0000313" key="2">
    <source>
        <dbReference type="Proteomes" id="UP000593892"/>
    </source>
</evidence>
<dbReference type="AlphaFoldDB" id="A0A7S7NXQ0"/>
<sequence>MSPFVITILSSAAFILVLGWIYRRISVSRSGEGVSEQWWQEFSPDRYAPLTRLLAKEDFEFVQTLAGYRPGLEKRLRSRRIAIFSAYLLGMRQDFDRLHSVGQALLISGHHTPGLQDQLFRLRLEFLRSWWMVRAELALYQFGICEVDPAKLVQTFQGAAKLFVPEPMFAPTAA</sequence>
<dbReference type="KEGG" id="pfer:IRI77_17465"/>
<accession>A0A7S7NXQ0</accession>
<gene>
    <name evidence="1" type="ORF">IRI77_17465</name>
</gene>
<evidence type="ECO:0000313" key="1">
    <source>
        <dbReference type="EMBL" id="QOY91661.1"/>
    </source>
</evidence>